<feature type="region of interest" description="Disordered" evidence="1">
    <location>
        <begin position="99"/>
        <end position="143"/>
    </location>
</feature>
<dbReference type="STRING" id="8469.M7AK83"/>
<dbReference type="EMBL" id="KB588327">
    <property type="protein sequence ID" value="EMP25551.1"/>
    <property type="molecule type" value="Genomic_DNA"/>
</dbReference>
<dbReference type="PANTHER" id="PTHR22093">
    <property type="entry name" value="LEUKOCYTE RECEPTOR CLUSTER LRC MEMBER 1"/>
    <property type="match status" value="1"/>
</dbReference>
<accession>M7AK83</accession>
<sequence length="276" mass="30870">MNILPKKSWHVRNKDNVARVRRDEAQAQDEQRQREARALLAEQEASLPGMSRRQRGCSECACARTEFLRKKARVSALPGPDGGSALAPSGEAPRHVDLFRDLEEGKGSTTGNKEYEEEKRREKAGSPLKLSPHSHELPRGSCTHKAKTSPSALFYISGAMIGPALSPSRWGSYFFKVMQLSMLPSLLCPNQERQEKAIGLLTYLGQSAAEAQTSRPWYQEAPNRSQEAATVTTQEQLKGRLDPLREMERHLRKKKGEGKKRKKEKEKPAGEKKALG</sequence>
<evidence type="ECO:0000256" key="1">
    <source>
        <dbReference type="SAM" id="MobiDB-lite"/>
    </source>
</evidence>
<feature type="region of interest" description="Disordered" evidence="1">
    <location>
        <begin position="1"/>
        <end position="53"/>
    </location>
</feature>
<protein>
    <submittedName>
        <fullName evidence="3">Leukocyte receptor cluster member 1</fullName>
    </submittedName>
</protein>
<dbReference type="SMART" id="SM01083">
    <property type="entry name" value="Cir_N"/>
    <property type="match status" value="1"/>
</dbReference>
<feature type="region of interest" description="Disordered" evidence="1">
    <location>
        <begin position="214"/>
        <end position="276"/>
    </location>
</feature>
<evidence type="ECO:0000259" key="2">
    <source>
        <dbReference type="SMART" id="SM01083"/>
    </source>
</evidence>
<keyword evidence="4" id="KW-1185">Reference proteome</keyword>
<reference evidence="4" key="1">
    <citation type="journal article" date="2013" name="Nat. Genet.">
        <title>The draft genomes of soft-shell turtle and green sea turtle yield insights into the development and evolution of the turtle-specific body plan.</title>
        <authorList>
            <person name="Wang Z."/>
            <person name="Pascual-Anaya J."/>
            <person name="Zadissa A."/>
            <person name="Li W."/>
            <person name="Niimura Y."/>
            <person name="Huang Z."/>
            <person name="Li C."/>
            <person name="White S."/>
            <person name="Xiong Z."/>
            <person name="Fang D."/>
            <person name="Wang B."/>
            <person name="Ming Y."/>
            <person name="Chen Y."/>
            <person name="Zheng Y."/>
            <person name="Kuraku S."/>
            <person name="Pignatelli M."/>
            <person name="Herrero J."/>
            <person name="Beal K."/>
            <person name="Nozawa M."/>
            <person name="Li Q."/>
            <person name="Wang J."/>
            <person name="Zhang H."/>
            <person name="Yu L."/>
            <person name="Shigenobu S."/>
            <person name="Wang J."/>
            <person name="Liu J."/>
            <person name="Flicek P."/>
            <person name="Searle S."/>
            <person name="Wang J."/>
            <person name="Kuratani S."/>
            <person name="Yin Y."/>
            <person name="Aken B."/>
            <person name="Zhang G."/>
            <person name="Irie N."/>
        </authorList>
    </citation>
    <scope>NUCLEOTIDE SEQUENCE [LARGE SCALE GENOMIC DNA]</scope>
</reference>
<feature type="compositionally biased region" description="Polar residues" evidence="1">
    <location>
        <begin position="214"/>
        <end position="236"/>
    </location>
</feature>
<feature type="compositionally biased region" description="Basic residues" evidence="1">
    <location>
        <begin position="250"/>
        <end position="264"/>
    </location>
</feature>
<gene>
    <name evidence="3" type="ORF">UY3_17371</name>
</gene>
<organism evidence="3 4">
    <name type="scientific">Chelonia mydas</name>
    <name type="common">Green sea-turtle</name>
    <name type="synonym">Chelonia agassizi</name>
    <dbReference type="NCBI Taxonomy" id="8469"/>
    <lineage>
        <taxon>Eukaryota</taxon>
        <taxon>Metazoa</taxon>
        <taxon>Chordata</taxon>
        <taxon>Craniata</taxon>
        <taxon>Vertebrata</taxon>
        <taxon>Euteleostomi</taxon>
        <taxon>Archelosauria</taxon>
        <taxon>Testudinata</taxon>
        <taxon>Testudines</taxon>
        <taxon>Cryptodira</taxon>
        <taxon>Durocryptodira</taxon>
        <taxon>Americhelydia</taxon>
        <taxon>Chelonioidea</taxon>
        <taxon>Cheloniidae</taxon>
        <taxon>Chelonia</taxon>
    </lineage>
</organism>
<dbReference type="InterPro" id="IPR039875">
    <property type="entry name" value="LENG1-like"/>
</dbReference>
<name>M7AK83_CHEMY</name>
<feature type="compositionally biased region" description="Basic and acidic residues" evidence="1">
    <location>
        <begin position="113"/>
        <end position="124"/>
    </location>
</feature>
<dbReference type="Proteomes" id="UP000031443">
    <property type="component" value="Unassembled WGS sequence"/>
</dbReference>
<evidence type="ECO:0000313" key="3">
    <source>
        <dbReference type="EMBL" id="EMP25551.1"/>
    </source>
</evidence>
<evidence type="ECO:0000313" key="4">
    <source>
        <dbReference type="Proteomes" id="UP000031443"/>
    </source>
</evidence>
<dbReference type="PANTHER" id="PTHR22093:SF0">
    <property type="entry name" value="LEUKOCYTE RECEPTOR CLUSTER MEMBER 1"/>
    <property type="match status" value="1"/>
</dbReference>
<dbReference type="Pfam" id="PF10197">
    <property type="entry name" value="Cir_N"/>
    <property type="match status" value="1"/>
</dbReference>
<dbReference type="AlphaFoldDB" id="M7AK83"/>
<feature type="domain" description="CBF1-interacting co-repressor CIR N-terminal" evidence="2">
    <location>
        <begin position="8"/>
        <end position="44"/>
    </location>
</feature>
<feature type="compositionally biased region" description="Basic and acidic residues" evidence="1">
    <location>
        <begin position="237"/>
        <end position="249"/>
    </location>
</feature>
<keyword evidence="3" id="KW-0675">Receptor</keyword>
<dbReference type="InterPro" id="IPR019339">
    <property type="entry name" value="CIR_N_dom"/>
</dbReference>
<feature type="compositionally biased region" description="Basic and acidic residues" evidence="1">
    <location>
        <begin position="265"/>
        <end position="276"/>
    </location>
</feature>
<proteinExistence type="predicted"/>
<feature type="compositionally biased region" description="Basic and acidic residues" evidence="1">
    <location>
        <begin position="12"/>
        <end position="37"/>
    </location>
</feature>